<dbReference type="Proteomes" id="UP000252419">
    <property type="component" value="Unassembled WGS sequence"/>
</dbReference>
<reference evidence="1 2" key="1">
    <citation type="submission" date="2014-07" db="EMBL/GenBank/DDBJ databases">
        <title>Draft genome sequence of Thalassospira xianhensis P-4 (MCCC 1A02616).</title>
        <authorList>
            <person name="Lai Q."/>
            <person name="Shao Z."/>
        </authorList>
    </citation>
    <scope>NUCLEOTIDE SEQUENCE [LARGE SCALE GENOMIC DNA]</scope>
    <source>
        <strain evidence="1 2">MCCC 1A02616</strain>
    </source>
</reference>
<accession>A0A367UGD0</accession>
<organism evidence="1 2">
    <name type="scientific">Thalassospira xianhensis MCCC 1A02616</name>
    <dbReference type="NCBI Taxonomy" id="1177929"/>
    <lineage>
        <taxon>Bacteria</taxon>
        <taxon>Pseudomonadati</taxon>
        <taxon>Pseudomonadota</taxon>
        <taxon>Alphaproteobacteria</taxon>
        <taxon>Rhodospirillales</taxon>
        <taxon>Thalassospiraceae</taxon>
        <taxon>Thalassospira</taxon>
    </lineage>
</organism>
<evidence type="ECO:0000313" key="1">
    <source>
        <dbReference type="EMBL" id="RCK06374.1"/>
    </source>
</evidence>
<comment type="caution">
    <text evidence="1">The sequence shown here is derived from an EMBL/GenBank/DDBJ whole genome shotgun (WGS) entry which is preliminary data.</text>
</comment>
<name>A0A367UGD0_9PROT</name>
<proteinExistence type="predicted"/>
<dbReference type="EMBL" id="JPWA01000008">
    <property type="protein sequence ID" value="RCK06374.1"/>
    <property type="molecule type" value="Genomic_DNA"/>
</dbReference>
<evidence type="ECO:0000313" key="2">
    <source>
        <dbReference type="Proteomes" id="UP000252419"/>
    </source>
</evidence>
<dbReference type="AlphaFoldDB" id="A0A367UGD0"/>
<sequence length="66" mass="7419">MLGHYLHNGMTLKDLAAAFQDLPRRDAVLALEGLINKGFVHLVRKHGLTCIEKLPAAEFTVRHTLR</sequence>
<protein>
    <submittedName>
        <fullName evidence="1">Uncharacterized protein</fullName>
    </submittedName>
</protein>
<keyword evidence="2" id="KW-1185">Reference proteome</keyword>
<gene>
    <name evidence="1" type="ORF">TH5_09265</name>
</gene>